<keyword evidence="9" id="KW-1185">Reference proteome</keyword>
<feature type="active site" description="Proton acceptor" evidence="6">
    <location>
        <position position="54"/>
    </location>
</feature>
<accession>A0A098FZP2</accession>
<comment type="similarity">
    <text evidence="6">Belongs to the DarT ADP-ribosyltransferase family.</text>
</comment>
<comment type="caution">
    <text evidence="6">Lacks conserved residue(s) required for the propagation of feature annotation.</text>
</comment>
<evidence type="ECO:0000256" key="5">
    <source>
        <dbReference type="ARBA" id="ARBA00023125"/>
    </source>
</evidence>
<keyword evidence="1 6" id="KW-1277">Toxin-antitoxin system</keyword>
<dbReference type="KEGG" id="lfa:LFA_0225"/>
<feature type="binding site" evidence="6">
    <location>
        <begin position="15"/>
        <end position="17"/>
    </location>
    <ligand>
        <name>NAD(+)</name>
        <dbReference type="ChEBI" id="CHEBI:57540"/>
    </ligand>
</feature>
<dbReference type="EMBL" id="LN614827">
    <property type="protein sequence ID" value="CEG55703.1"/>
    <property type="molecule type" value="Genomic_DNA"/>
</dbReference>
<dbReference type="STRING" id="1212491.LFA_0225"/>
<dbReference type="GO" id="GO:0016757">
    <property type="term" value="F:glycosyltransferase activity"/>
    <property type="evidence" value="ECO:0007669"/>
    <property type="project" value="UniProtKB-UniRule"/>
</dbReference>
<dbReference type="AlphaFoldDB" id="A0A098FZP2"/>
<evidence type="ECO:0000259" key="7">
    <source>
        <dbReference type="PROSITE" id="PS52018"/>
    </source>
</evidence>
<gene>
    <name evidence="8" type="ORF">LFA_0225</name>
</gene>
<evidence type="ECO:0000256" key="2">
    <source>
        <dbReference type="ARBA" id="ARBA00022676"/>
    </source>
</evidence>
<comment type="catalytic activity">
    <reaction evidence="6">
        <text>a thymidine in DNA + NAD(+) = an N-(ADP-alpha-D-ribosyl)-thymidine in DNA + nicotinamide + H(+)</text>
        <dbReference type="Rhea" id="RHEA:71651"/>
        <dbReference type="Rhea" id="RHEA-COMP:13556"/>
        <dbReference type="Rhea" id="RHEA-COMP:18051"/>
        <dbReference type="ChEBI" id="CHEBI:15378"/>
        <dbReference type="ChEBI" id="CHEBI:17154"/>
        <dbReference type="ChEBI" id="CHEBI:57540"/>
        <dbReference type="ChEBI" id="CHEBI:137386"/>
        <dbReference type="ChEBI" id="CHEBI:191199"/>
    </reaction>
</comment>
<evidence type="ECO:0000256" key="6">
    <source>
        <dbReference type="PROSITE-ProRule" id="PRU01362"/>
    </source>
</evidence>
<keyword evidence="5 6" id="KW-0238">DNA-binding</keyword>
<name>A0A098FZP2_9GAMM</name>
<dbReference type="InterPro" id="IPR029494">
    <property type="entry name" value="DarT"/>
</dbReference>
<dbReference type="OrthoDB" id="9813972at2"/>
<protein>
    <recommendedName>
        <fullName evidence="7">DarT domain-containing protein</fullName>
    </recommendedName>
</protein>
<evidence type="ECO:0000256" key="3">
    <source>
        <dbReference type="ARBA" id="ARBA00022679"/>
    </source>
</evidence>
<keyword evidence="4 6" id="KW-0548">Nucleotidyltransferase</keyword>
<dbReference type="HOGENOM" id="CLU_113641_0_0_6"/>
<feature type="binding site" evidence="6">
    <location>
        <position position="24"/>
    </location>
    <ligand>
        <name>NAD(+)</name>
        <dbReference type="ChEBI" id="CHEBI:57540"/>
    </ligand>
</feature>
<dbReference type="GO" id="GO:0016779">
    <property type="term" value="F:nucleotidyltransferase activity"/>
    <property type="evidence" value="ECO:0007669"/>
    <property type="project" value="UniProtKB-UniRule"/>
</dbReference>
<keyword evidence="3 6" id="KW-0808">Transferase</keyword>
<feature type="domain" description="DarT" evidence="7">
    <location>
        <begin position="11"/>
        <end position="213"/>
    </location>
</feature>
<feature type="binding site" evidence="6">
    <location>
        <position position="54"/>
    </location>
    <ligand>
        <name>NAD(+)</name>
        <dbReference type="ChEBI" id="CHEBI:57540"/>
    </ligand>
</feature>
<evidence type="ECO:0000256" key="1">
    <source>
        <dbReference type="ARBA" id="ARBA00022649"/>
    </source>
</evidence>
<sequence length="213" mass="25005">MTYSHLNAEKALIWRITHKDNISGILDNGLYCANSPIQIPCYTPIGNIELIGKRKNRIVSLHPGGTLSDYIPFYFTHFSPMMYNIHTGRGVKQYHNSELLILVSSLRLVEENNLEFLFTDRHAYLQRANYYNNLDSLSEIDWLSLQQRDFRLNPEDPEKFDRYQAEALIYNHLPINSLKGIVCYTDELKLQIENEIDMRNLSLTVVTKPRWYF</sequence>
<dbReference type="Pfam" id="PF14487">
    <property type="entry name" value="DarT"/>
    <property type="match status" value="1"/>
</dbReference>
<dbReference type="RefSeq" id="WP_045094536.1">
    <property type="nucleotide sequence ID" value="NZ_LN614827.1"/>
</dbReference>
<evidence type="ECO:0000313" key="9">
    <source>
        <dbReference type="Proteomes" id="UP000032430"/>
    </source>
</evidence>
<feature type="active site" evidence="6">
    <location>
        <position position="166"/>
    </location>
</feature>
<dbReference type="Proteomes" id="UP000032430">
    <property type="component" value="Chromosome I"/>
</dbReference>
<dbReference type="PROSITE" id="PS52018">
    <property type="entry name" value="DART"/>
    <property type="match status" value="1"/>
</dbReference>
<evidence type="ECO:0000313" key="8">
    <source>
        <dbReference type="EMBL" id="CEG55703.1"/>
    </source>
</evidence>
<reference evidence="9" key="1">
    <citation type="submission" date="2014-09" db="EMBL/GenBank/DDBJ databases">
        <authorList>
            <person name="Gomez-Valero L."/>
        </authorList>
    </citation>
    <scope>NUCLEOTIDE SEQUENCE [LARGE SCALE GENOMIC DNA]</scope>
    <source>
        <strain evidence="9">ATCC700992</strain>
    </source>
</reference>
<proteinExistence type="inferred from homology"/>
<dbReference type="GO" id="GO:0003677">
    <property type="term" value="F:DNA binding"/>
    <property type="evidence" value="ECO:0007669"/>
    <property type="project" value="UniProtKB-UniRule"/>
</dbReference>
<organism evidence="8 9">
    <name type="scientific">Legionella fallonii LLAP-10</name>
    <dbReference type="NCBI Taxonomy" id="1212491"/>
    <lineage>
        <taxon>Bacteria</taxon>
        <taxon>Pseudomonadati</taxon>
        <taxon>Pseudomonadota</taxon>
        <taxon>Gammaproteobacteria</taxon>
        <taxon>Legionellales</taxon>
        <taxon>Legionellaceae</taxon>
        <taxon>Legionella</taxon>
    </lineage>
</organism>
<keyword evidence="2 6" id="KW-0328">Glycosyltransferase</keyword>
<evidence type="ECO:0000256" key="4">
    <source>
        <dbReference type="ARBA" id="ARBA00022695"/>
    </source>
</evidence>